<accession>A0A7Z9ATF7</accession>
<organism evidence="2 3">
    <name type="scientific">Enterococcus hirae</name>
    <dbReference type="NCBI Taxonomy" id="1354"/>
    <lineage>
        <taxon>Bacteria</taxon>
        <taxon>Bacillati</taxon>
        <taxon>Bacillota</taxon>
        <taxon>Bacilli</taxon>
        <taxon>Lactobacillales</taxon>
        <taxon>Enterococcaceae</taxon>
        <taxon>Enterococcus</taxon>
    </lineage>
</organism>
<evidence type="ECO:0000313" key="2">
    <source>
        <dbReference type="EMBL" id="VTQ60274.1"/>
    </source>
</evidence>
<protein>
    <recommendedName>
        <fullName evidence="1">Abortive infection protein-like C-terminal domain-containing protein</fullName>
    </recommendedName>
</protein>
<dbReference type="RefSeq" id="WP_010738378.1">
    <property type="nucleotide sequence ID" value="NZ_CABEEP010000001.1"/>
</dbReference>
<feature type="domain" description="Abortive infection protein-like C-terminal" evidence="1">
    <location>
        <begin position="177"/>
        <end position="257"/>
    </location>
</feature>
<proteinExistence type="predicted"/>
<dbReference type="Proteomes" id="UP000352698">
    <property type="component" value="Unassembled WGS sequence"/>
</dbReference>
<comment type="caution">
    <text evidence="2">The sequence shown here is derived from an EMBL/GenBank/DDBJ whole genome shotgun (WGS) entry which is preliminary data.</text>
</comment>
<reference evidence="2 3" key="1">
    <citation type="submission" date="2019-05" db="EMBL/GenBank/DDBJ databases">
        <authorList>
            <consortium name="Pathogen Informatics"/>
        </authorList>
    </citation>
    <scope>NUCLEOTIDE SEQUENCE [LARGE SCALE GENOMIC DNA]</scope>
    <source>
        <strain evidence="2 3">NCTC12204</strain>
    </source>
</reference>
<sequence>MKVTWIDKKLMKECFNNNGYVLDFNNQSFSDFTINSIGYDIQGIYNCSKGRSLCNFIDEYDDYLIVRLCLDLIDYYKNILNDSTCKTKEREQQIEQLYIRFKEYEAQLDQSNIVLSEYVLNKFDSEYIERQIKILIQSIDSSPADAIGKSKELLESCFKFILDEQGITYSNNATIQELRKAVFIELNIEAKENVYAQSNKEIKKILSSLTQIVDGINHLRNEKGVGHGKGKNFEELPSRYASLVVNATMTIVKFIWETYDYRNKLGV</sequence>
<dbReference type="Pfam" id="PF14355">
    <property type="entry name" value="Abi_C"/>
    <property type="match status" value="1"/>
</dbReference>
<dbReference type="AlphaFoldDB" id="A0A7Z9ATF7"/>
<evidence type="ECO:0000313" key="3">
    <source>
        <dbReference type="Proteomes" id="UP000352698"/>
    </source>
</evidence>
<gene>
    <name evidence="2" type="ORF">NCTC12204_00582</name>
</gene>
<name>A0A7Z9ATF7_ENTHR</name>
<dbReference type="EMBL" id="CABEEP010000001">
    <property type="protein sequence ID" value="VTQ60274.1"/>
    <property type="molecule type" value="Genomic_DNA"/>
</dbReference>
<evidence type="ECO:0000259" key="1">
    <source>
        <dbReference type="Pfam" id="PF14355"/>
    </source>
</evidence>
<dbReference type="InterPro" id="IPR026001">
    <property type="entry name" value="Abi-like_C"/>
</dbReference>